<proteinExistence type="predicted"/>
<dbReference type="InterPro" id="IPR043519">
    <property type="entry name" value="NT_sf"/>
</dbReference>
<evidence type="ECO:0000313" key="2">
    <source>
        <dbReference type="Proteomes" id="UP000639403"/>
    </source>
</evidence>
<dbReference type="Proteomes" id="UP000639403">
    <property type="component" value="Unassembled WGS sequence"/>
</dbReference>
<reference evidence="1" key="2">
    <citation type="journal article" name="Front. Microbiol.">
        <title>Degradative Capacity of Two Strains of Rhodonia placenta: From Phenotype to Genotype.</title>
        <authorList>
            <person name="Kolle M."/>
            <person name="Horta M.A.C."/>
            <person name="Nowrousian M."/>
            <person name="Ohm R.A."/>
            <person name="Benz J.P."/>
            <person name="Pilgard A."/>
        </authorList>
    </citation>
    <scope>NUCLEOTIDE SEQUENCE</scope>
    <source>
        <strain evidence="1">FPRL280</strain>
    </source>
</reference>
<protein>
    <submittedName>
        <fullName evidence="1">Uncharacterized protein</fullName>
    </submittedName>
</protein>
<dbReference type="AlphaFoldDB" id="A0A8H7NZU4"/>
<name>A0A8H7NZU4_9APHY</name>
<reference evidence="1" key="1">
    <citation type="submission" date="2020-11" db="EMBL/GenBank/DDBJ databases">
        <authorList>
            <person name="Koelle M."/>
            <person name="Horta M.A.C."/>
            <person name="Nowrousian M."/>
            <person name="Ohm R.A."/>
            <person name="Benz P."/>
            <person name="Pilgard A."/>
        </authorList>
    </citation>
    <scope>NUCLEOTIDE SEQUENCE</scope>
    <source>
        <strain evidence="1">FPRL280</strain>
    </source>
</reference>
<gene>
    <name evidence="1" type="ORF">IEO21_06543</name>
</gene>
<dbReference type="Gene3D" id="3.30.460.40">
    <property type="match status" value="1"/>
</dbReference>
<dbReference type="SUPFAM" id="SSF81301">
    <property type="entry name" value="Nucleotidyltransferase"/>
    <property type="match status" value="1"/>
</dbReference>
<organism evidence="1 2">
    <name type="scientific">Rhodonia placenta</name>
    <dbReference type="NCBI Taxonomy" id="104341"/>
    <lineage>
        <taxon>Eukaryota</taxon>
        <taxon>Fungi</taxon>
        <taxon>Dikarya</taxon>
        <taxon>Basidiomycota</taxon>
        <taxon>Agaricomycotina</taxon>
        <taxon>Agaricomycetes</taxon>
        <taxon>Polyporales</taxon>
        <taxon>Adustoporiaceae</taxon>
        <taxon>Rhodonia</taxon>
    </lineage>
</organism>
<evidence type="ECO:0000313" key="1">
    <source>
        <dbReference type="EMBL" id="KAF9811539.1"/>
    </source>
</evidence>
<comment type="caution">
    <text evidence="1">The sequence shown here is derived from an EMBL/GenBank/DDBJ whole genome shotgun (WGS) entry which is preliminary data.</text>
</comment>
<accession>A0A8H7NZU4</accession>
<dbReference type="EMBL" id="JADOXO010000150">
    <property type="protein sequence ID" value="KAF9811539.1"/>
    <property type="molecule type" value="Genomic_DNA"/>
</dbReference>
<sequence length="242" mass="27089">MQHPATTAEIYDISRRAVAIFARSGLTCCLTGGTACALYGTTRRPNDVDLIVLTHQHQQERLKQLLVCADSDFYTVAAKDPLATYRVLWCRLPGSSVHWRAPSRRCKVDILVPGVMNIPDIPRADVLTVSRLPVMPLVLLLCLKLQSWADHRAAVRYYLVQKQHDDVRDIGELLVITKSRGTRFDGAALRTLPPTLADATIQRLREFLSMYPSSRAKWQAVGALRARQSRCALLCVLAASRR</sequence>